<dbReference type="PANTHER" id="PTHR33356">
    <property type="entry name" value="TIP41-LIKE PROTEIN"/>
    <property type="match status" value="1"/>
</dbReference>
<gene>
    <name evidence="1" type="ORF">L1049_007702</name>
</gene>
<dbReference type="PANTHER" id="PTHR33356:SF34">
    <property type="match status" value="1"/>
</dbReference>
<organism evidence="1 2">
    <name type="scientific">Liquidambar formosana</name>
    <name type="common">Formosan gum</name>
    <dbReference type="NCBI Taxonomy" id="63359"/>
    <lineage>
        <taxon>Eukaryota</taxon>
        <taxon>Viridiplantae</taxon>
        <taxon>Streptophyta</taxon>
        <taxon>Embryophyta</taxon>
        <taxon>Tracheophyta</taxon>
        <taxon>Spermatophyta</taxon>
        <taxon>Magnoliopsida</taxon>
        <taxon>eudicotyledons</taxon>
        <taxon>Gunneridae</taxon>
        <taxon>Pentapetalae</taxon>
        <taxon>Saxifragales</taxon>
        <taxon>Altingiaceae</taxon>
        <taxon>Liquidambar</taxon>
    </lineage>
</organism>
<sequence length="238" mass="26612">MAEFPPNIDDGERRLPSDIFPDEVIPSRYSPHFPCIDDLAQQFAGYTLLQPSQTTPKKPPPNVEPFKPPVGYDAVDSPPSRHFSVNGGPGVGQTLYSYETGGFCAGLRPFYRYFILQPAHPQVENFLQMRARVLQRQQNSSQNRVLPVERSGFGRGGFVRDSSEGTGVFLPRVAATTTTTTTNSAITDVRKKQGVRNRHEAQVTQQIHTFDEVAMAQQQEECHCQLSPETGLPQDWTY</sequence>
<dbReference type="EMBL" id="JBBPBK010000002">
    <property type="protein sequence ID" value="KAK9289546.1"/>
    <property type="molecule type" value="Genomic_DNA"/>
</dbReference>
<evidence type="ECO:0000313" key="1">
    <source>
        <dbReference type="EMBL" id="KAK9289546.1"/>
    </source>
</evidence>
<evidence type="ECO:0000313" key="2">
    <source>
        <dbReference type="Proteomes" id="UP001415857"/>
    </source>
</evidence>
<proteinExistence type="predicted"/>
<comment type="caution">
    <text evidence="1">The sequence shown here is derived from an EMBL/GenBank/DDBJ whole genome shotgun (WGS) entry which is preliminary data.</text>
</comment>
<name>A0AAP0S8Q2_LIQFO</name>
<reference evidence="1 2" key="1">
    <citation type="journal article" date="2024" name="Plant J.">
        <title>Genome sequences and population genomics reveal climatic adaptation and genomic divergence between two closely related sweetgum species.</title>
        <authorList>
            <person name="Xu W.Q."/>
            <person name="Ren C.Q."/>
            <person name="Zhang X.Y."/>
            <person name="Comes H.P."/>
            <person name="Liu X.H."/>
            <person name="Li Y.G."/>
            <person name="Kettle C.J."/>
            <person name="Jalonen R."/>
            <person name="Gaisberger H."/>
            <person name="Ma Y.Z."/>
            <person name="Qiu Y.X."/>
        </authorList>
    </citation>
    <scope>NUCLEOTIDE SEQUENCE [LARGE SCALE GENOMIC DNA]</scope>
    <source>
        <strain evidence="1">Hangzhou</strain>
    </source>
</reference>
<dbReference type="Proteomes" id="UP001415857">
    <property type="component" value="Unassembled WGS sequence"/>
</dbReference>
<dbReference type="AlphaFoldDB" id="A0AAP0S8Q2"/>
<protein>
    <submittedName>
        <fullName evidence="1">Uncharacterized protein</fullName>
    </submittedName>
</protein>
<keyword evidence="2" id="KW-1185">Reference proteome</keyword>
<accession>A0AAP0S8Q2</accession>